<evidence type="ECO:0000313" key="3">
    <source>
        <dbReference type="Proteomes" id="UP001409585"/>
    </source>
</evidence>
<protein>
    <submittedName>
        <fullName evidence="2">Membrane protein FxsA</fullName>
    </submittedName>
</protein>
<feature type="transmembrane region" description="Helical" evidence="1">
    <location>
        <begin position="27"/>
        <end position="45"/>
    </location>
</feature>
<keyword evidence="1" id="KW-0472">Membrane</keyword>
<dbReference type="InterPro" id="IPR007313">
    <property type="entry name" value="FxsA"/>
</dbReference>
<name>A0AAV3TZ26_9ALTE</name>
<sequence length="158" mass="17210">MPILLIVFFGMFVEFWVIVAIAKQIGVLATLGATLVTAAIGLALVRRQGLKTLARAQEKAQHGESPAREMVEGVAIFFGGILLFVPGFFSDAIGFALLIPGLRGVLGRRFLAPIIQNGRSQFHFYSQSGAQSRTFEGEFERTDINNGPDGKKNQNFLP</sequence>
<feature type="transmembrane region" description="Helical" evidence="1">
    <location>
        <begin position="74"/>
        <end position="99"/>
    </location>
</feature>
<dbReference type="EMBL" id="BAABLX010000007">
    <property type="protein sequence ID" value="GAA4934742.1"/>
    <property type="molecule type" value="Genomic_DNA"/>
</dbReference>
<dbReference type="RefSeq" id="WP_345417922.1">
    <property type="nucleotide sequence ID" value="NZ_AP031496.1"/>
</dbReference>
<gene>
    <name evidence="2" type="primary">fxsA</name>
    <name evidence="2" type="ORF">GCM10025791_09690</name>
</gene>
<accession>A0AAV3TZ26</accession>
<dbReference type="AlphaFoldDB" id="A0AAV3TZ26"/>
<comment type="caution">
    <text evidence="2">The sequence shown here is derived from an EMBL/GenBank/DDBJ whole genome shotgun (WGS) entry which is preliminary data.</text>
</comment>
<keyword evidence="1" id="KW-1133">Transmembrane helix</keyword>
<keyword evidence="1" id="KW-0812">Transmembrane</keyword>
<keyword evidence="3" id="KW-1185">Reference proteome</keyword>
<evidence type="ECO:0000256" key="1">
    <source>
        <dbReference type="SAM" id="Phobius"/>
    </source>
</evidence>
<feature type="transmembrane region" description="Helical" evidence="1">
    <location>
        <begin position="6"/>
        <end position="22"/>
    </location>
</feature>
<dbReference type="Pfam" id="PF04186">
    <property type="entry name" value="FxsA"/>
    <property type="match status" value="1"/>
</dbReference>
<evidence type="ECO:0000313" key="2">
    <source>
        <dbReference type="EMBL" id="GAA4934742.1"/>
    </source>
</evidence>
<organism evidence="2 3">
    <name type="scientific">Halioxenophilus aromaticivorans</name>
    <dbReference type="NCBI Taxonomy" id="1306992"/>
    <lineage>
        <taxon>Bacteria</taxon>
        <taxon>Pseudomonadati</taxon>
        <taxon>Pseudomonadota</taxon>
        <taxon>Gammaproteobacteria</taxon>
        <taxon>Alteromonadales</taxon>
        <taxon>Alteromonadaceae</taxon>
        <taxon>Halioxenophilus</taxon>
    </lineage>
</organism>
<reference evidence="3" key="1">
    <citation type="journal article" date="2019" name="Int. J. Syst. Evol. Microbiol.">
        <title>The Global Catalogue of Microorganisms (GCM) 10K type strain sequencing project: providing services to taxonomists for standard genome sequencing and annotation.</title>
        <authorList>
            <consortium name="The Broad Institute Genomics Platform"/>
            <consortium name="The Broad Institute Genome Sequencing Center for Infectious Disease"/>
            <person name="Wu L."/>
            <person name="Ma J."/>
        </authorList>
    </citation>
    <scope>NUCLEOTIDE SEQUENCE [LARGE SCALE GENOMIC DNA]</scope>
    <source>
        <strain evidence="3">JCM 19134</strain>
    </source>
</reference>
<dbReference type="NCBIfam" id="NF008528">
    <property type="entry name" value="PRK11463.1-2"/>
    <property type="match status" value="1"/>
</dbReference>
<dbReference type="PANTHER" id="PTHR35335">
    <property type="entry name" value="UPF0716 PROTEIN FXSA"/>
    <property type="match status" value="1"/>
</dbReference>
<dbReference type="Proteomes" id="UP001409585">
    <property type="component" value="Unassembled WGS sequence"/>
</dbReference>
<dbReference type="GO" id="GO:0016020">
    <property type="term" value="C:membrane"/>
    <property type="evidence" value="ECO:0007669"/>
    <property type="project" value="InterPro"/>
</dbReference>
<proteinExistence type="predicted"/>
<dbReference type="PANTHER" id="PTHR35335:SF1">
    <property type="entry name" value="UPF0716 PROTEIN FXSA"/>
    <property type="match status" value="1"/>
</dbReference>